<dbReference type="AlphaFoldDB" id="A0A498J797"/>
<reference evidence="1 2" key="1">
    <citation type="submission" date="2018-10" db="EMBL/GenBank/DDBJ databases">
        <title>A high-quality apple genome assembly.</title>
        <authorList>
            <person name="Hu J."/>
        </authorList>
    </citation>
    <scope>NUCLEOTIDE SEQUENCE [LARGE SCALE GENOMIC DNA]</scope>
    <source>
        <strain evidence="2">cv. HFTH1</strain>
        <tissue evidence="1">Young leaf</tissue>
    </source>
</reference>
<evidence type="ECO:0000313" key="1">
    <source>
        <dbReference type="EMBL" id="RXH89732.1"/>
    </source>
</evidence>
<keyword evidence="2" id="KW-1185">Reference proteome</keyword>
<dbReference type="EMBL" id="RDQH01000335">
    <property type="protein sequence ID" value="RXH89732.1"/>
    <property type="molecule type" value="Genomic_DNA"/>
</dbReference>
<organism evidence="1 2">
    <name type="scientific">Malus domestica</name>
    <name type="common">Apple</name>
    <name type="synonym">Pyrus malus</name>
    <dbReference type="NCBI Taxonomy" id="3750"/>
    <lineage>
        <taxon>Eukaryota</taxon>
        <taxon>Viridiplantae</taxon>
        <taxon>Streptophyta</taxon>
        <taxon>Embryophyta</taxon>
        <taxon>Tracheophyta</taxon>
        <taxon>Spermatophyta</taxon>
        <taxon>Magnoliopsida</taxon>
        <taxon>eudicotyledons</taxon>
        <taxon>Gunneridae</taxon>
        <taxon>Pentapetalae</taxon>
        <taxon>rosids</taxon>
        <taxon>fabids</taxon>
        <taxon>Rosales</taxon>
        <taxon>Rosaceae</taxon>
        <taxon>Amygdaloideae</taxon>
        <taxon>Maleae</taxon>
        <taxon>Malus</taxon>
    </lineage>
</organism>
<gene>
    <name evidence="1" type="ORF">DVH24_032089</name>
</gene>
<dbReference type="Proteomes" id="UP000290289">
    <property type="component" value="Chromosome 9"/>
</dbReference>
<evidence type="ECO:0000313" key="2">
    <source>
        <dbReference type="Proteomes" id="UP000290289"/>
    </source>
</evidence>
<proteinExistence type="predicted"/>
<protein>
    <submittedName>
        <fullName evidence="1">Uncharacterized protein</fullName>
    </submittedName>
</protein>
<name>A0A498J797_MALDO</name>
<accession>A0A498J797</accession>
<sequence length="144" mass="16174">MWQHPSSLPFSLSVPPTPRPLSFISLCTYSHLSLLSSREPTPITNPVPTTPSPSLPYRVSSLSLLRDTEEPRETLRRDFSYFSNGNGAGEAHLFFRRTHEFRGNFQSPPTVSRLFEGCTTQAQNFKAQTKIWTTISLSSNLSEA</sequence>
<comment type="caution">
    <text evidence="1">The sequence shown here is derived from an EMBL/GenBank/DDBJ whole genome shotgun (WGS) entry which is preliminary data.</text>
</comment>